<evidence type="ECO:0000256" key="2">
    <source>
        <dbReference type="ARBA" id="ARBA00022723"/>
    </source>
</evidence>
<evidence type="ECO:0000313" key="7">
    <source>
        <dbReference type="Proteomes" id="UP000590740"/>
    </source>
</evidence>
<dbReference type="GO" id="GO:0046872">
    <property type="term" value="F:metal ion binding"/>
    <property type="evidence" value="ECO:0007669"/>
    <property type="project" value="UniProtKB-KW"/>
</dbReference>
<dbReference type="PANTHER" id="PTHR35005:SF1">
    <property type="entry name" value="2-AMINO-5-FORMYLAMINO-6-RIBOSYLAMINOPYRIMIDIN-4(3H)-ONE 5'-MONOPHOSPHATE DEFORMYLASE"/>
    <property type="match status" value="1"/>
</dbReference>
<dbReference type="GO" id="GO:0016811">
    <property type="term" value="F:hydrolase activity, acting on carbon-nitrogen (but not peptide) bonds, in linear amides"/>
    <property type="evidence" value="ECO:0007669"/>
    <property type="project" value="TreeGrafter"/>
</dbReference>
<sequence length="258" mass="28919">MSPRPWIIAETNWKQIKTTRYEAAVLPWGATEAHNWHLPYGTDSLQNDAIAAEAGRIAWEAGAKVGILPNMPFGVQTGQLDIPFCINMNPTTQMMVLEDVISSLEGVGIMKFVILNGHGGNDFRQMLRELQARHPKMFLSTVSWFNAVKGDDIFTIVGDHADERETSLMMHFHPHLVLPKSEWGPGTDNRWKLKAINEKWAWAQRAWTKATNDTGSGDPQHSTAEKGKRYYEALAAKIASYLVELSAADISSLYEQPQ</sequence>
<comment type="similarity">
    <text evidence="5">Belongs to the creatininase superfamily.</text>
</comment>
<dbReference type="GO" id="GO:0047789">
    <property type="term" value="F:creatininase activity"/>
    <property type="evidence" value="ECO:0007669"/>
    <property type="project" value="UniProtKB-EC"/>
</dbReference>
<dbReference type="SUPFAM" id="SSF102215">
    <property type="entry name" value="Creatininase"/>
    <property type="match status" value="1"/>
</dbReference>
<evidence type="ECO:0000313" key="6">
    <source>
        <dbReference type="EMBL" id="MBB5035044.1"/>
    </source>
</evidence>
<gene>
    <name evidence="6" type="ORF">HNQ65_004652</name>
</gene>
<dbReference type="InterPro" id="IPR024087">
    <property type="entry name" value="Creatininase-like_sf"/>
</dbReference>
<keyword evidence="3 6" id="KW-0378">Hydrolase</keyword>
<keyword evidence="7" id="KW-1185">Reference proteome</keyword>
<protein>
    <submittedName>
        <fullName evidence="6">Creatinine amidohydrolase</fullName>
        <ecNumber evidence="6">3.5.2.10</ecNumber>
    </submittedName>
</protein>
<dbReference type="Pfam" id="PF02633">
    <property type="entry name" value="Creatininase"/>
    <property type="match status" value="1"/>
</dbReference>
<dbReference type="EMBL" id="JACHIG010000013">
    <property type="protein sequence ID" value="MBB5035044.1"/>
    <property type="molecule type" value="Genomic_DNA"/>
</dbReference>
<dbReference type="Proteomes" id="UP000590740">
    <property type="component" value="Unassembled WGS sequence"/>
</dbReference>
<dbReference type="Gene3D" id="3.40.50.10310">
    <property type="entry name" value="Creatininase"/>
    <property type="match status" value="1"/>
</dbReference>
<keyword evidence="2" id="KW-0479">Metal-binding</keyword>
<dbReference type="PANTHER" id="PTHR35005">
    <property type="entry name" value="3-DEHYDRO-SCYLLO-INOSOSE HYDROLASE"/>
    <property type="match status" value="1"/>
</dbReference>
<name>A0A7W8DM49_9BACT</name>
<reference evidence="6 7" key="1">
    <citation type="submission" date="2020-08" db="EMBL/GenBank/DDBJ databases">
        <title>Genomic Encyclopedia of Type Strains, Phase IV (KMG-IV): sequencing the most valuable type-strain genomes for metagenomic binning, comparative biology and taxonomic classification.</title>
        <authorList>
            <person name="Goeker M."/>
        </authorList>
    </citation>
    <scope>NUCLEOTIDE SEQUENCE [LARGE SCALE GENOMIC DNA]</scope>
    <source>
        <strain evidence="6 7">DSM 12252</strain>
    </source>
</reference>
<dbReference type="InterPro" id="IPR003785">
    <property type="entry name" value="Creatininase/forma_Hydrolase"/>
</dbReference>
<evidence type="ECO:0000256" key="4">
    <source>
        <dbReference type="ARBA" id="ARBA00022833"/>
    </source>
</evidence>
<accession>A0A7W8DM49</accession>
<dbReference type="GO" id="GO:0009231">
    <property type="term" value="P:riboflavin biosynthetic process"/>
    <property type="evidence" value="ECO:0007669"/>
    <property type="project" value="TreeGrafter"/>
</dbReference>
<evidence type="ECO:0000256" key="5">
    <source>
        <dbReference type="ARBA" id="ARBA00024029"/>
    </source>
</evidence>
<dbReference type="RefSeq" id="WP_184343443.1">
    <property type="nucleotide sequence ID" value="NZ_JACHIG010000013.1"/>
</dbReference>
<keyword evidence="4" id="KW-0862">Zinc</keyword>
<proteinExistence type="inferred from homology"/>
<dbReference type="EC" id="3.5.2.10" evidence="6"/>
<evidence type="ECO:0000256" key="1">
    <source>
        <dbReference type="ARBA" id="ARBA00001947"/>
    </source>
</evidence>
<organism evidence="6 7">
    <name type="scientific">Prosthecobacter vanneervenii</name>
    <dbReference type="NCBI Taxonomy" id="48466"/>
    <lineage>
        <taxon>Bacteria</taxon>
        <taxon>Pseudomonadati</taxon>
        <taxon>Verrucomicrobiota</taxon>
        <taxon>Verrucomicrobiia</taxon>
        <taxon>Verrucomicrobiales</taxon>
        <taxon>Verrucomicrobiaceae</taxon>
        <taxon>Prosthecobacter</taxon>
    </lineage>
</organism>
<evidence type="ECO:0000256" key="3">
    <source>
        <dbReference type="ARBA" id="ARBA00022801"/>
    </source>
</evidence>
<comment type="caution">
    <text evidence="6">The sequence shown here is derived from an EMBL/GenBank/DDBJ whole genome shotgun (WGS) entry which is preliminary data.</text>
</comment>
<comment type="cofactor">
    <cofactor evidence="1">
        <name>Zn(2+)</name>
        <dbReference type="ChEBI" id="CHEBI:29105"/>
    </cofactor>
</comment>
<dbReference type="AlphaFoldDB" id="A0A7W8DM49"/>